<proteinExistence type="predicted"/>
<dbReference type="AlphaFoldDB" id="A0A1Q9F2P0"/>
<evidence type="ECO:0000256" key="1">
    <source>
        <dbReference type="SAM" id="MobiDB-lite"/>
    </source>
</evidence>
<keyword evidence="3" id="KW-1185">Reference proteome</keyword>
<dbReference type="Proteomes" id="UP000186817">
    <property type="component" value="Unassembled WGS sequence"/>
</dbReference>
<evidence type="ECO:0000313" key="3">
    <source>
        <dbReference type="Proteomes" id="UP000186817"/>
    </source>
</evidence>
<feature type="compositionally biased region" description="Basic and acidic residues" evidence="1">
    <location>
        <begin position="42"/>
        <end position="59"/>
    </location>
</feature>
<accession>A0A1Q9F2P0</accession>
<reference evidence="2 3" key="1">
    <citation type="submission" date="2016-02" db="EMBL/GenBank/DDBJ databases">
        <title>Genome analysis of coral dinoflagellate symbionts highlights evolutionary adaptations to a symbiotic lifestyle.</title>
        <authorList>
            <person name="Aranda M."/>
            <person name="Li Y."/>
            <person name="Liew Y.J."/>
            <person name="Baumgarten S."/>
            <person name="Simakov O."/>
            <person name="Wilson M."/>
            <person name="Piel J."/>
            <person name="Ashoor H."/>
            <person name="Bougouffa S."/>
            <person name="Bajic V.B."/>
            <person name="Ryu T."/>
            <person name="Ravasi T."/>
            <person name="Bayer T."/>
            <person name="Micklem G."/>
            <person name="Kim H."/>
            <person name="Bhak J."/>
            <person name="Lajeunesse T.C."/>
            <person name="Voolstra C.R."/>
        </authorList>
    </citation>
    <scope>NUCLEOTIDE SEQUENCE [LARGE SCALE GENOMIC DNA]</scope>
    <source>
        <strain evidence="2 3">CCMP2467</strain>
    </source>
</reference>
<name>A0A1Q9F2P0_SYMMI</name>
<sequence length="104" mass="11762">MTDVAARRTDMEMPGSQRGTPAKNASPDDYSVGDTSIPLTDIGEREQEPAQEQEQKQEAQQEPEAEQEEGPQQEQERELEPEQEQSLCTASHWEAHGVFCAWEF</sequence>
<dbReference type="EMBL" id="LSRX01000022">
    <property type="protein sequence ID" value="OLQ13917.1"/>
    <property type="molecule type" value="Genomic_DNA"/>
</dbReference>
<feature type="compositionally biased region" description="Acidic residues" evidence="1">
    <location>
        <begin position="61"/>
        <end position="73"/>
    </location>
</feature>
<organism evidence="2 3">
    <name type="scientific">Symbiodinium microadriaticum</name>
    <name type="common">Dinoflagellate</name>
    <name type="synonym">Zooxanthella microadriatica</name>
    <dbReference type="NCBI Taxonomy" id="2951"/>
    <lineage>
        <taxon>Eukaryota</taxon>
        <taxon>Sar</taxon>
        <taxon>Alveolata</taxon>
        <taxon>Dinophyceae</taxon>
        <taxon>Suessiales</taxon>
        <taxon>Symbiodiniaceae</taxon>
        <taxon>Symbiodinium</taxon>
    </lineage>
</organism>
<feature type="region of interest" description="Disordered" evidence="1">
    <location>
        <begin position="1"/>
        <end position="90"/>
    </location>
</feature>
<comment type="caution">
    <text evidence="2">The sequence shown here is derived from an EMBL/GenBank/DDBJ whole genome shotgun (WGS) entry which is preliminary data.</text>
</comment>
<evidence type="ECO:0000313" key="2">
    <source>
        <dbReference type="EMBL" id="OLQ13917.1"/>
    </source>
</evidence>
<protein>
    <submittedName>
        <fullName evidence="2">Uncharacterized protein</fullName>
    </submittedName>
</protein>
<feature type="compositionally biased region" description="Basic and acidic residues" evidence="1">
    <location>
        <begin position="1"/>
        <end position="11"/>
    </location>
</feature>
<gene>
    <name evidence="2" type="ORF">AK812_SmicGene2113</name>
</gene>